<protein>
    <submittedName>
        <fullName evidence="2">Uncharacterized protein</fullName>
    </submittedName>
</protein>
<dbReference type="OMA" id="CEIAEMV"/>
<feature type="transmembrane region" description="Helical" evidence="1">
    <location>
        <begin position="87"/>
        <end position="111"/>
    </location>
</feature>
<keyword evidence="1" id="KW-1133">Transmembrane helix</keyword>
<dbReference type="AlphaFoldDB" id="T0RQI2"/>
<organism evidence="2 3">
    <name type="scientific">Saprolegnia diclina (strain VS20)</name>
    <dbReference type="NCBI Taxonomy" id="1156394"/>
    <lineage>
        <taxon>Eukaryota</taxon>
        <taxon>Sar</taxon>
        <taxon>Stramenopiles</taxon>
        <taxon>Oomycota</taxon>
        <taxon>Saprolegniomycetes</taxon>
        <taxon>Saprolegniales</taxon>
        <taxon>Saprolegniaceae</taxon>
        <taxon>Saprolegnia</taxon>
    </lineage>
</organism>
<reference evidence="2 3" key="1">
    <citation type="submission" date="2012-04" db="EMBL/GenBank/DDBJ databases">
        <title>The Genome Sequence of Saprolegnia declina VS20.</title>
        <authorList>
            <consortium name="The Broad Institute Genome Sequencing Platform"/>
            <person name="Russ C."/>
            <person name="Nusbaum C."/>
            <person name="Tyler B."/>
            <person name="van West P."/>
            <person name="Dieguez-Uribeondo J."/>
            <person name="de Bruijn I."/>
            <person name="Tripathy S."/>
            <person name="Jiang R."/>
            <person name="Young S.K."/>
            <person name="Zeng Q."/>
            <person name="Gargeya S."/>
            <person name="Fitzgerald M."/>
            <person name="Haas B."/>
            <person name="Abouelleil A."/>
            <person name="Alvarado L."/>
            <person name="Arachchi H.M."/>
            <person name="Berlin A."/>
            <person name="Chapman S.B."/>
            <person name="Goldberg J."/>
            <person name="Griggs A."/>
            <person name="Gujja S."/>
            <person name="Hansen M."/>
            <person name="Howarth C."/>
            <person name="Imamovic A."/>
            <person name="Larimer J."/>
            <person name="McCowen C."/>
            <person name="Montmayeur A."/>
            <person name="Murphy C."/>
            <person name="Neiman D."/>
            <person name="Pearson M."/>
            <person name="Priest M."/>
            <person name="Roberts A."/>
            <person name="Saif S."/>
            <person name="Shea T."/>
            <person name="Sisk P."/>
            <person name="Sykes S."/>
            <person name="Wortman J."/>
            <person name="Nusbaum C."/>
            <person name="Birren B."/>
        </authorList>
    </citation>
    <scope>NUCLEOTIDE SEQUENCE [LARGE SCALE GENOMIC DNA]</scope>
    <source>
        <strain evidence="2 3">VS20</strain>
    </source>
</reference>
<dbReference type="GeneID" id="19950806"/>
<dbReference type="VEuPathDB" id="FungiDB:SDRG_10079"/>
<dbReference type="RefSeq" id="XP_008614273.1">
    <property type="nucleotide sequence ID" value="XM_008616051.1"/>
</dbReference>
<proteinExistence type="predicted"/>
<name>T0RQI2_SAPDV</name>
<feature type="transmembrane region" description="Helical" evidence="1">
    <location>
        <begin position="59"/>
        <end position="81"/>
    </location>
</feature>
<dbReference type="Proteomes" id="UP000030762">
    <property type="component" value="Unassembled WGS sequence"/>
</dbReference>
<feature type="transmembrane region" description="Helical" evidence="1">
    <location>
        <begin position="32"/>
        <end position="52"/>
    </location>
</feature>
<evidence type="ECO:0000256" key="1">
    <source>
        <dbReference type="SAM" id="Phobius"/>
    </source>
</evidence>
<gene>
    <name evidence="2" type="ORF">SDRG_10079</name>
</gene>
<accession>T0RQI2</accession>
<sequence>MDRLAETARTLYAHLETVSWRDAVLEGLYSRILYWTLAGYALAAIPLLVWHLNKGRRQLVVRVAFSGAFTCVALALGVCIYDVREQIFFVLGLVVGAFCTLLHCEIAEMVLEHLDAKTKAKTD</sequence>
<dbReference type="OrthoDB" id="72051at2759"/>
<evidence type="ECO:0000313" key="2">
    <source>
        <dbReference type="EMBL" id="EQC32332.1"/>
    </source>
</evidence>
<keyword evidence="1" id="KW-0812">Transmembrane</keyword>
<evidence type="ECO:0000313" key="3">
    <source>
        <dbReference type="Proteomes" id="UP000030762"/>
    </source>
</evidence>
<dbReference type="EMBL" id="JH767164">
    <property type="protein sequence ID" value="EQC32332.1"/>
    <property type="molecule type" value="Genomic_DNA"/>
</dbReference>
<keyword evidence="1" id="KW-0472">Membrane</keyword>
<keyword evidence="3" id="KW-1185">Reference proteome</keyword>
<dbReference type="InParanoid" id="T0RQI2"/>